<keyword evidence="3" id="KW-0479">Metal-binding</keyword>
<keyword evidence="1" id="KW-0813">Transport</keyword>
<evidence type="ECO:0000313" key="5">
    <source>
        <dbReference type="EMBL" id="MEA9355094.1"/>
    </source>
</evidence>
<proteinExistence type="predicted"/>
<dbReference type="InterPro" id="IPR009050">
    <property type="entry name" value="Globin-like_sf"/>
</dbReference>
<dbReference type="RefSeq" id="WP_323574583.1">
    <property type="nucleotide sequence ID" value="NZ_JAYGJQ010000001.1"/>
</dbReference>
<dbReference type="InterPro" id="IPR001486">
    <property type="entry name" value="Hemoglobin_trunc"/>
</dbReference>
<keyword evidence="2" id="KW-0349">Heme</keyword>
<keyword evidence="6" id="KW-1185">Reference proteome</keyword>
<dbReference type="EMBL" id="JAYGJQ010000001">
    <property type="protein sequence ID" value="MEA9355094.1"/>
    <property type="molecule type" value="Genomic_DNA"/>
</dbReference>
<keyword evidence="4" id="KW-0408">Iron</keyword>
<organism evidence="5 6">
    <name type="scientific">Bacteriovorax antarcticus</name>
    <dbReference type="NCBI Taxonomy" id="3088717"/>
    <lineage>
        <taxon>Bacteria</taxon>
        <taxon>Pseudomonadati</taxon>
        <taxon>Bdellovibrionota</taxon>
        <taxon>Bacteriovoracia</taxon>
        <taxon>Bacteriovoracales</taxon>
        <taxon>Bacteriovoracaceae</taxon>
        <taxon>Bacteriovorax</taxon>
    </lineage>
</organism>
<dbReference type="Proteomes" id="UP001302274">
    <property type="component" value="Unassembled WGS sequence"/>
</dbReference>
<dbReference type="Gene3D" id="1.10.490.10">
    <property type="entry name" value="Globins"/>
    <property type="match status" value="1"/>
</dbReference>
<dbReference type="CDD" id="cd00454">
    <property type="entry name" value="TrHb1_N"/>
    <property type="match status" value="1"/>
</dbReference>
<accession>A0ABU5VRV2</accession>
<evidence type="ECO:0000256" key="4">
    <source>
        <dbReference type="ARBA" id="ARBA00023004"/>
    </source>
</evidence>
<name>A0ABU5VRV2_9BACT</name>
<protein>
    <submittedName>
        <fullName evidence="5">Group 1 truncated hemoglobin</fullName>
    </submittedName>
</protein>
<evidence type="ECO:0000313" key="6">
    <source>
        <dbReference type="Proteomes" id="UP001302274"/>
    </source>
</evidence>
<evidence type="ECO:0000256" key="2">
    <source>
        <dbReference type="ARBA" id="ARBA00022617"/>
    </source>
</evidence>
<reference evidence="5 6" key="1">
    <citation type="submission" date="2023-11" db="EMBL/GenBank/DDBJ databases">
        <title>A Novel Polar Bacteriovorax (B. antarcticus) Isolated from the Biocrust in Antarctica.</title>
        <authorList>
            <person name="Mun W."/>
            <person name="Choi S.Y."/>
            <person name="Mitchell R.J."/>
        </authorList>
    </citation>
    <scope>NUCLEOTIDE SEQUENCE [LARGE SCALE GENOMIC DNA]</scope>
    <source>
        <strain evidence="5 6">PP10</strain>
    </source>
</reference>
<evidence type="ECO:0000256" key="3">
    <source>
        <dbReference type="ARBA" id="ARBA00022723"/>
    </source>
</evidence>
<sequence length="147" mass="17755">MSNITIYEKYGGFDFFHNTIYQLYIELFDHIEISYHFFGVDLRKLSMLQAQFLCQAIGGPPMYKGGNIQIVHKHMKVTEYEFETVVDRFQEIFERNGLDKDEVKFIVTFIRSNRDMIVTSKNSWIDRIARYFYKRIFKFKKFIKQLS</sequence>
<evidence type="ECO:0000256" key="1">
    <source>
        <dbReference type="ARBA" id="ARBA00022448"/>
    </source>
</evidence>
<dbReference type="Pfam" id="PF01152">
    <property type="entry name" value="Bac_globin"/>
    <property type="match status" value="1"/>
</dbReference>
<gene>
    <name evidence="5" type="ORF">SHI21_02725</name>
</gene>
<comment type="caution">
    <text evidence="5">The sequence shown here is derived from an EMBL/GenBank/DDBJ whole genome shotgun (WGS) entry which is preliminary data.</text>
</comment>
<dbReference type="InterPro" id="IPR012292">
    <property type="entry name" value="Globin/Proto"/>
</dbReference>
<dbReference type="SUPFAM" id="SSF46458">
    <property type="entry name" value="Globin-like"/>
    <property type="match status" value="1"/>
</dbReference>